<gene>
    <name evidence="2" type="ORF">J2I46_10610</name>
</gene>
<evidence type="ECO:0000256" key="1">
    <source>
        <dbReference type="SAM" id="SignalP"/>
    </source>
</evidence>
<name>A0ABS3JGA9_9BACT</name>
<sequence length="630" mass="71312">MKQFQTALLLLFCYTGIAQNQTAPRSQGNFFAFTPQLAKNTLQVNRFPSGWAIPASRPFIMGFGVPFTSSIAENQLRLTNAGFTHMERDILVERLKLPISKRYRMLTDATCKGAAEAWAASLPNSDPRKVHIAAYGANRAVTSTDPRIYFEIGRRTYLNGRGNGLGMVGIDIETFADGTSGPAMELFYRNAVLGLTQGITDSGDKATIFQYGGSLASIVTYIKNRQDGDIYMRIPGADWIGNDGKFNINANPVVTYYRTHGAFVGRDQYARRTFDDRSLWQKNSNGSIKLGSDGQPKLVVMNYPTDRVTNFGVQSIVYSYEPMYWLQMWYEEMEKILCDWRWLCNTPIAYDGNQTPGSMPYPRGTVDIRPGLEGIRLCGWYRDETEAESMGNPDKGWAGEYDPATGNNRPLNPRSTRFQLLMRSLLYHGNILWSDKAYYNMSQGAPYSQVEGGQLVNKRPLALGQFEMMIAGNYQAKNFPVFFDLMDQHKIEFIIPKRFVWKGNLAVGEREIDKPIVWLMKEQNGRRVFGTWVYPCQDVNNPAHDRDITAWIVLDNGTKSGSWKLSCKNRDTAYDTWTIPAGFEQAKPENWRFQFTNLLGQTFTWTGSYNVPFTGKNPVPPAPINRTTVN</sequence>
<dbReference type="EMBL" id="JAFMYW010000002">
    <property type="protein sequence ID" value="MBO0949035.1"/>
    <property type="molecule type" value="Genomic_DNA"/>
</dbReference>
<reference evidence="2 3" key="1">
    <citation type="submission" date="2021-03" db="EMBL/GenBank/DDBJ databases">
        <title>Fibrella sp. HMF5405 genome sequencing and assembly.</title>
        <authorList>
            <person name="Kang H."/>
            <person name="Kim H."/>
            <person name="Bae S."/>
            <person name="Joh K."/>
        </authorList>
    </citation>
    <scope>NUCLEOTIDE SEQUENCE [LARGE SCALE GENOMIC DNA]</scope>
    <source>
        <strain evidence="2 3">HMF5405</strain>
    </source>
</reference>
<keyword evidence="3" id="KW-1185">Reference proteome</keyword>
<organism evidence="2 3">
    <name type="scientific">Fibrella forsythiae</name>
    <dbReference type="NCBI Taxonomy" id="2817061"/>
    <lineage>
        <taxon>Bacteria</taxon>
        <taxon>Pseudomonadati</taxon>
        <taxon>Bacteroidota</taxon>
        <taxon>Cytophagia</taxon>
        <taxon>Cytophagales</taxon>
        <taxon>Spirosomataceae</taxon>
        <taxon>Fibrella</taxon>
    </lineage>
</organism>
<protein>
    <recommendedName>
        <fullName evidence="4">T9SS C-terminal target domain-containing protein</fullName>
    </recommendedName>
</protein>
<dbReference type="RefSeq" id="WP_207328969.1">
    <property type="nucleotide sequence ID" value="NZ_JAFMYW010000002.1"/>
</dbReference>
<feature type="signal peptide" evidence="1">
    <location>
        <begin position="1"/>
        <end position="20"/>
    </location>
</feature>
<evidence type="ECO:0000313" key="2">
    <source>
        <dbReference type="EMBL" id="MBO0949035.1"/>
    </source>
</evidence>
<proteinExistence type="predicted"/>
<accession>A0ABS3JGA9</accession>
<evidence type="ECO:0008006" key="4">
    <source>
        <dbReference type="Google" id="ProtNLM"/>
    </source>
</evidence>
<dbReference type="Proteomes" id="UP000664628">
    <property type="component" value="Unassembled WGS sequence"/>
</dbReference>
<evidence type="ECO:0000313" key="3">
    <source>
        <dbReference type="Proteomes" id="UP000664628"/>
    </source>
</evidence>
<feature type="chain" id="PRO_5047486942" description="T9SS C-terminal target domain-containing protein" evidence="1">
    <location>
        <begin position="21"/>
        <end position="630"/>
    </location>
</feature>
<comment type="caution">
    <text evidence="2">The sequence shown here is derived from an EMBL/GenBank/DDBJ whole genome shotgun (WGS) entry which is preliminary data.</text>
</comment>
<keyword evidence="1" id="KW-0732">Signal</keyword>